<dbReference type="AlphaFoldDB" id="A0A250WYV6"/>
<keyword evidence="1" id="KW-0732">Signal</keyword>
<dbReference type="EMBL" id="BEGY01000014">
    <property type="protein sequence ID" value="GAX75965.1"/>
    <property type="molecule type" value="Genomic_DNA"/>
</dbReference>
<gene>
    <name evidence="2" type="ORF">CEUSTIGMA_g3408.t1</name>
</gene>
<protein>
    <submittedName>
        <fullName evidence="2">Uncharacterized protein</fullName>
    </submittedName>
</protein>
<evidence type="ECO:0000256" key="1">
    <source>
        <dbReference type="SAM" id="SignalP"/>
    </source>
</evidence>
<feature type="chain" id="PRO_5012015729" evidence="1">
    <location>
        <begin position="26"/>
        <end position="221"/>
    </location>
</feature>
<keyword evidence="3" id="KW-1185">Reference proteome</keyword>
<evidence type="ECO:0000313" key="3">
    <source>
        <dbReference type="Proteomes" id="UP000232323"/>
    </source>
</evidence>
<proteinExistence type="predicted"/>
<dbReference type="Proteomes" id="UP000232323">
    <property type="component" value="Unassembled WGS sequence"/>
</dbReference>
<name>A0A250WYV6_9CHLO</name>
<accession>A0A250WYV6</accession>
<dbReference type="STRING" id="1157962.A0A250WYV6"/>
<feature type="signal peptide" evidence="1">
    <location>
        <begin position="1"/>
        <end position="25"/>
    </location>
</feature>
<reference evidence="2 3" key="1">
    <citation type="submission" date="2017-08" db="EMBL/GenBank/DDBJ databases">
        <title>Acidophilic green algal genome provides insights into adaptation to an acidic environment.</title>
        <authorList>
            <person name="Hirooka S."/>
            <person name="Hirose Y."/>
            <person name="Kanesaki Y."/>
            <person name="Higuchi S."/>
            <person name="Fujiwara T."/>
            <person name="Onuma R."/>
            <person name="Era A."/>
            <person name="Ohbayashi R."/>
            <person name="Uzuka A."/>
            <person name="Nozaki H."/>
            <person name="Yoshikawa H."/>
            <person name="Miyagishima S.Y."/>
        </authorList>
    </citation>
    <scope>NUCLEOTIDE SEQUENCE [LARGE SCALE GENOMIC DNA]</scope>
    <source>
        <strain evidence="2 3">NIES-2499</strain>
    </source>
</reference>
<evidence type="ECO:0000313" key="2">
    <source>
        <dbReference type="EMBL" id="GAX75965.1"/>
    </source>
</evidence>
<comment type="caution">
    <text evidence="2">The sequence shown here is derived from an EMBL/GenBank/DDBJ whole genome shotgun (WGS) entry which is preliminary data.</text>
</comment>
<organism evidence="2 3">
    <name type="scientific">Chlamydomonas eustigma</name>
    <dbReference type="NCBI Taxonomy" id="1157962"/>
    <lineage>
        <taxon>Eukaryota</taxon>
        <taxon>Viridiplantae</taxon>
        <taxon>Chlorophyta</taxon>
        <taxon>core chlorophytes</taxon>
        <taxon>Chlorophyceae</taxon>
        <taxon>CS clade</taxon>
        <taxon>Chlamydomonadales</taxon>
        <taxon>Chlamydomonadaceae</taxon>
        <taxon>Chlamydomonas</taxon>
    </lineage>
</organism>
<sequence>MSDERMGHFWCKSTVLLLFFCHAHSVKTLGTGSDVGDALYFQGLAERRDIVPGAITGKVSILGLRVLGGVPLTPKQPPMIPVSLREGSSATSITRKLLNWGFLKPPQQPVQPPTTIVIPQPAPVPQLAPTFFPQPQLGPISQPVATVAPSVNPAPITTSAVAVSRVVIPPSAPAPMQQQFPFPQLGPAPQLAPLPPPTVIVMPNPTPTPQPCIHPLLCGWN</sequence>